<dbReference type="Proteomes" id="UP001176961">
    <property type="component" value="Unassembled WGS sequence"/>
</dbReference>
<feature type="domain" description="BCD1 alpha/beta" evidence="2">
    <location>
        <begin position="1303"/>
        <end position="1457"/>
    </location>
</feature>
<protein>
    <recommendedName>
        <fullName evidence="2">BCD1 alpha/beta domain-containing protein</fullName>
    </recommendedName>
</protein>
<gene>
    <name evidence="3" type="ORF">CYNAS_LOCUS1846</name>
</gene>
<feature type="compositionally biased region" description="Polar residues" evidence="1">
    <location>
        <begin position="358"/>
        <end position="381"/>
    </location>
</feature>
<feature type="compositionally biased region" description="Low complexity" evidence="1">
    <location>
        <begin position="694"/>
        <end position="711"/>
    </location>
</feature>
<feature type="region of interest" description="Disordered" evidence="1">
    <location>
        <begin position="484"/>
        <end position="515"/>
    </location>
</feature>
<evidence type="ECO:0000256" key="1">
    <source>
        <dbReference type="SAM" id="MobiDB-lite"/>
    </source>
</evidence>
<feature type="compositionally biased region" description="Low complexity" evidence="1">
    <location>
        <begin position="722"/>
        <end position="742"/>
    </location>
</feature>
<evidence type="ECO:0000313" key="4">
    <source>
        <dbReference type="Proteomes" id="UP001176961"/>
    </source>
</evidence>
<proteinExistence type="predicted"/>
<evidence type="ECO:0000313" key="3">
    <source>
        <dbReference type="EMBL" id="CAJ0589863.1"/>
    </source>
</evidence>
<feature type="domain" description="BCD1 alpha/beta" evidence="2">
    <location>
        <begin position="224"/>
        <end position="351"/>
    </location>
</feature>
<comment type="caution">
    <text evidence="3">The sequence shown here is derived from an EMBL/GenBank/DDBJ whole genome shotgun (WGS) entry which is preliminary data.</text>
</comment>
<sequence>MLESGVKRPLEQAESSVFVPPLAKKSKQDEAERRLITISCEHMAKRDLKILRSLNKEDQMIFLSQSQWQRVLNLVPLLKDDKNDAGRYEYSLLLAELGRRGVGPIDKDWSWSSPVPVLPGYSSSDFPSFSSFITDNIPVEEECTRIAELCAKLRKKTDSRSNKEDQKIQPADKDTVNETQTTYKTAPPLNLRKEIRDEREQLLVDMAASRLFTLAFSADASAGSSRYDVASDAILWSIDLTFHLDTKDGPKEETFVVHDTSEKDALKPNIDSVIYFDDVEESITTAFAKASERSNDCINVFSVTPSVSGVNGEPEYHLVNAEDTLLESLRGKLVVDRPRFLIVLKSQSMQFLRKPGVPNTTPQQYSQPSPLMPKPSTTLQPNQPTSLLGNPPIFPAPNVQPMPTVFAQRPPSLFGPCPFNFAQLVPPAPSIFANNTAQLIPTPAIGPTIFAGPSPAQLISAGATASAPPSRQNLVVLTNAPTKTSTTNAAEKSGNTQAPTSQNGAAEVKQSSQTVDPKVAENVAKVIPIATAGTPPPHLEQLKPLVLRPVTAKKGTGKKFTPLAMAKRDVELMLKYPWEVQKQLVFKLPLNRAINLSYHLRKTFRSMELNNVRSLLPTRFHNIGIDKIPNSWDLTQPLPMLPGHVPIKNVTPITEFEIDEAADSANFEQVAKSLGLSQIKNPSKEPSPPSTKGAPASSVSSTSSPKPASQSDKPSTSTEATQKALSAPPSSSSSVKATSAQSDEPQESKSSTTSKATVIELPPSEMAYRDYLHLKEIPLAEMRVTIDSMQLVRLVNLGYYIKKYPPKMEKRSPINTIKSLLFDRLSKLGVGRLEGWNRSLSNIPGLKRTSKFGRLPKTFRDVRLPGEADSYVWPGLPEEEREKERLLMQAEKEGAKAALELQEREAAKAKGCTPSKNVNSSSSKPEVPKVLTKELPRELPKFFPSIGNLLKMVRGQGVYYYISSDTKGAQSQKCKCEYDASKDSIRWSLEITLEVCKHDAHQVEKSYAHYMDGKDSLESILSKHLATNPDKHLAAEFKQTMKENSMKFFEMSLMLPIIKESQMVQLERVAVDYKLPLLDAIKSKVVVDCPRFIVRDVRGFKQPPPQGLVIDVDTPLFVLGGSSVSPGSAHAFSFKDFAMKAVEDNADFVQAEKPVEEAAFSMTPLWVASNDRELLKTLAPDDQKLIISLMPWDRLVALILHLRLLQDPDAVSLLILCNPQLAKLGIADLPRFWTTAEKVPILPGHPSSAFKSFSMFNLAEAPLVSKTMTDVRYLVEEVTALRSTIDVPEVCMRFEPNSYREQRLYAEAHNRDVHFAFSLSPDIEDQERSHYDFTTRTILWSVEIVCFRDNNGTVQRDTQFLHGLSEKTSIDEMVRQAVLQLRKDKENMDRYGSVFLDEATRFVDVLYMLPRIQNSKFDFERYQKTKMSTSLLENLKGKLVLDHPRFMIVLIDQVTMFSSKMLTQAQEKSLFEFEKIQRDLAQTPNTGPQFLNLFDLVHKNLTMELNRIRTLDPGKAEQHRKRKPPPVTYVRSEAHLNSPIPYEVPSPANCHYGPQKILPQREMTFNELKHAEDMIAMGCHRNMHEITQPLNSCRAVPFLSRIAQYWGFKLKEEISLDANKNTRMVVHFEGLPKLVTMGQCNSDGLLSATVGAHTSVIAALCYMLIVPFEMWKTVMDAPSEKWIDPVIYACRERFAHLMTLIYSGDFLKLIEFSGDLEAPMSPEVAEIWHRFMHKIRSSGIWYWEKNRDIQIPLGIASVDFTTYPGSYFRFAKCESVIDWTVMKPKTGWNNVGAALVSADPVPIAKYSEQEYETGLLPARIKSTGAPVCPVTGAENWHEPVMALPQDALVQITARDCETRGDKVGSRFINPVNSRLLEEISKRLKCKILRTHLVQWESNSQFTNWFHLVNVKLEGIAPFFLQGLGKHVKIKKASQIADSYIISSFCRMGIIPLEMYNLIHKFGEEWIDPVLYVCRERFAIFQKLINNPVFYSLNTLAKADLYRTTNQDVPHSKFSVAYEFARVMRDTALRYWSDHQLVGVPKSIPLPISGFKSRCYFIFVPIEGFERWDDFKPAASEVEYFEESSLLPVTSKVPPWEKVVVKEKKNPPKCTSLEEACAVFYEDVLSDECAANMRQFVESLASSISRKLIVREEQANSEFFFELKFSGESGDLLHGRALDIDEQVAYKIALCSLYLKLLKGAFVLPSLNEFVARRFQMDIEGENFAMARLPYVEKVIKPLLQRFEMMIRRYRALITGCEKSAKKKLNEQLLSMVRRLNEDVWRTHPIPLPLHIFLDYEDPEGCRNNLQNFVEILEPTTIWIGDIKFSSSTGKSDLCSRYEYALTMNALGNEKVTVTLDEEAEGLSVPEKPVAKALENKKEKIVPPAPVQTANPKPAKSSNGTGAAAKSKDVPSTKVEVSPAATPTAKEPAPDNQEIKYILPWDKEHAEGGGDEVEEEEGDEYLD</sequence>
<feature type="region of interest" description="Disordered" evidence="1">
    <location>
        <begin position="2373"/>
        <end position="2462"/>
    </location>
</feature>
<dbReference type="PANTHER" id="PTHR24216:SF65">
    <property type="entry name" value="PAXILLIN-LIKE PROTEIN 1"/>
    <property type="match status" value="1"/>
</dbReference>
<feature type="compositionally biased region" description="Acidic residues" evidence="1">
    <location>
        <begin position="2448"/>
        <end position="2462"/>
    </location>
</feature>
<feature type="compositionally biased region" description="Low complexity" evidence="1">
    <location>
        <begin position="914"/>
        <end position="929"/>
    </location>
</feature>
<reference evidence="3" key="1">
    <citation type="submission" date="2023-07" db="EMBL/GenBank/DDBJ databases">
        <authorList>
            <consortium name="CYATHOMIX"/>
        </authorList>
    </citation>
    <scope>NUCLEOTIDE SEQUENCE</scope>
    <source>
        <strain evidence="3">N/A</strain>
    </source>
</reference>
<name>A0AA36DLM4_CYLNA</name>
<dbReference type="EMBL" id="CATQJL010000001">
    <property type="protein sequence ID" value="CAJ0589863.1"/>
    <property type="molecule type" value="Genomic_DNA"/>
</dbReference>
<accession>A0AA36DLM4</accession>
<dbReference type="InterPro" id="IPR057721">
    <property type="entry name" value="BCD1_alpha/beta"/>
</dbReference>
<keyword evidence="4" id="KW-1185">Reference proteome</keyword>
<evidence type="ECO:0000259" key="2">
    <source>
        <dbReference type="Pfam" id="PF25790"/>
    </source>
</evidence>
<dbReference type="Pfam" id="PF25790">
    <property type="entry name" value="BCD1"/>
    <property type="match status" value="2"/>
</dbReference>
<feature type="region of interest" description="Disordered" evidence="1">
    <location>
        <begin position="908"/>
        <end position="929"/>
    </location>
</feature>
<feature type="region of interest" description="Disordered" evidence="1">
    <location>
        <begin position="353"/>
        <end position="381"/>
    </location>
</feature>
<feature type="compositionally biased region" description="Polar residues" evidence="1">
    <location>
        <begin position="2387"/>
        <end position="2400"/>
    </location>
</feature>
<feature type="region of interest" description="Disordered" evidence="1">
    <location>
        <begin position="676"/>
        <end position="758"/>
    </location>
</feature>
<feature type="compositionally biased region" description="Polar residues" evidence="1">
    <location>
        <begin position="712"/>
        <end position="721"/>
    </location>
</feature>
<organism evidence="3 4">
    <name type="scientific">Cylicocyclus nassatus</name>
    <name type="common">Nematode worm</name>
    <dbReference type="NCBI Taxonomy" id="53992"/>
    <lineage>
        <taxon>Eukaryota</taxon>
        <taxon>Metazoa</taxon>
        <taxon>Ecdysozoa</taxon>
        <taxon>Nematoda</taxon>
        <taxon>Chromadorea</taxon>
        <taxon>Rhabditida</taxon>
        <taxon>Rhabditina</taxon>
        <taxon>Rhabditomorpha</taxon>
        <taxon>Strongyloidea</taxon>
        <taxon>Strongylidae</taxon>
        <taxon>Cylicocyclus</taxon>
    </lineage>
</organism>
<dbReference type="PANTHER" id="PTHR24216">
    <property type="entry name" value="PAXILLIN-RELATED"/>
    <property type="match status" value="1"/>
</dbReference>